<dbReference type="EMBL" id="JBAMMX010000019">
    <property type="protein sequence ID" value="KAK6921661.1"/>
    <property type="molecule type" value="Genomic_DNA"/>
</dbReference>
<dbReference type="Gene3D" id="1.10.1200.270">
    <property type="entry name" value="Methyltransferase, alpha-helical capping domain"/>
    <property type="match status" value="1"/>
</dbReference>
<keyword evidence="3" id="KW-0479">Metal-binding</keyword>
<dbReference type="InterPro" id="IPR005299">
    <property type="entry name" value="MeTrfase_7"/>
</dbReference>
<name>A0AAN8Z200_9MAGN</name>
<protein>
    <submittedName>
        <fullName evidence="5">SAM dependent carboxyl methyltransferase</fullName>
    </submittedName>
</protein>
<keyword evidence="6" id="KW-1185">Reference proteome</keyword>
<evidence type="ECO:0000256" key="2">
    <source>
        <dbReference type="ARBA" id="ARBA00022679"/>
    </source>
</evidence>
<dbReference type="PANTHER" id="PTHR31009">
    <property type="entry name" value="S-ADENOSYL-L-METHIONINE:CARBOXYL METHYLTRANSFERASE FAMILY PROTEIN"/>
    <property type="match status" value="1"/>
</dbReference>
<evidence type="ECO:0000256" key="4">
    <source>
        <dbReference type="ARBA" id="ARBA00022842"/>
    </source>
</evidence>
<accession>A0AAN8Z200</accession>
<dbReference type="GO" id="GO:0032259">
    <property type="term" value="P:methylation"/>
    <property type="evidence" value="ECO:0007669"/>
    <property type="project" value="UniProtKB-KW"/>
</dbReference>
<keyword evidence="2" id="KW-0808">Transferase</keyword>
<dbReference type="InterPro" id="IPR029063">
    <property type="entry name" value="SAM-dependent_MTases_sf"/>
</dbReference>
<evidence type="ECO:0000313" key="6">
    <source>
        <dbReference type="Proteomes" id="UP001370490"/>
    </source>
</evidence>
<dbReference type="SUPFAM" id="SSF53335">
    <property type="entry name" value="S-adenosyl-L-methionine-dependent methyltransferases"/>
    <property type="match status" value="1"/>
</dbReference>
<keyword evidence="1 5" id="KW-0489">Methyltransferase</keyword>
<organism evidence="5 6">
    <name type="scientific">Dillenia turbinata</name>
    <dbReference type="NCBI Taxonomy" id="194707"/>
    <lineage>
        <taxon>Eukaryota</taxon>
        <taxon>Viridiplantae</taxon>
        <taxon>Streptophyta</taxon>
        <taxon>Embryophyta</taxon>
        <taxon>Tracheophyta</taxon>
        <taxon>Spermatophyta</taxon>
        <taxon>Magnoliopsida</taxon>
        <taxon>eudicotyledons</taxon>
        <taxon>Gunneridae</taxon>
        <taxon>Pentapetalae</taxon>
        <taxon>Dilleniales</taxon>
        <taxon>Dilleniaceae</taxon>
        <taxon>Dillenia</taxon>
    </lineage>
</organism>
<dbReference type="InterPro" id="IPR042086">
    <property type="entry name" value="MeTrfase_capping"/>
</dbReference>
<comment type="caution">
    <text evidence="5">The sequence shown here is derived from an EMBL/GenBank/DDBJ whole genome shotgun (WGS) entry which is preliminary data.</text>
</comment>
<dbReference type="AlphaFoldDB" id="A0AAN8Z200"/>
<gene>
    <name evidence="5" type="ORF">RJ641_012168</name>
</gene>
<dbReference type="Gene3D" id="3.40.50.150">
    <property type="entry name" value="Vaccinia Virus protein VP39"/>
    <property type="match status" value="1"/>
</dbReference>
<dbReference type="Pfam" id="PF03492">
    <property type="entry name" value="Methyltransf_7"/>
    <property type="match status" value="1"/>
</dbReference>
<proteinExistence type="predicted"/>
<evidence type="ECO:0000256" key="3">
    <source>
        <dbReference type="ARBA" id="ARBA00022723"/>
    </source>
</evidence>
<dbReference type="GO" id="GO:0046872">
    <property type="term" value="F:metal ion binding"/>
    <property type="evidence" value="ECO:0007669"/>
    <property type="project" value="UniProtKB-KW"/>
</dbReference>
<dbReference type="GO" id="GO:0008168">
    <property type="term" value="F:methyltransferase activity"/>
    <property type="evidence" value="ECO:0007669"/>
    <property type="project" value="UniProtKB-KW"/>
</dbReference>
<sequence>MQKSNVLVEALNMNGGDGPYSYAENSSYQRGAVETAEEIISRDIASKFDTKQLSSISPSPICIADFGCASGSNSLIAVHGIVEAIEAKLRSQGIDSKIIEFQVFFNDLVTNDFNMLLTSLPSERRYYAAAVPGSFHGILFPRTSLHFAYSSCALHWMSKLPDEVTDEGSPAWNNGRIFYIGAPNEVLEAYSSQFAKDMDSFLSARAHELVSGGLMALIVPAFPDGVLSLQTTNATEIQLLESCLVDMAKIGIVSEVEVDSFNLPAYYTSPKELKIVIEKNGDFTIERLETLKNPKRHIAMPNLRARTMFWRALIEGMIDKHFGEGVADELFNRYSTKAAQCSLFMSPERPSSVMLIAVLKRKDYLLGKK</sequence>
<evidence type="ECO:0000313" key="5">
    <source>
        <dbReference type="EMBL" id="KAK6921661.1"/>
    </source>
</evidence>
<evidence type="ECO:0000256" key="1">
    <source>
        <dbReference type="ARBA" id="ARBA00022603"/>
    </source>
</evidence>
<keyword evidence="4" id="KW-0460">Magnesium</keyword>
<reference evidence="5 6" key="1">
    <citation type="submission" date="2023-12" db="EMBL/GenBank/DDBJ databases">
        <title>A high-quality genome assembly for Dillenia turbinata (Dilleniales).</title>
        <authorList>
            <person name="Chanderbali A."/>
        </authorList>
    </citation>
    <scope>NUCLEOTIDE SEQUENCE [LARGE SCALE GENOMIC DNA]</scope>
    <source>
        <strain evidence="5">LSX21</strain>
        <tissue evidence="5">Leaf</tissue>
    </source>
</reference>
<dbReference type="Proteomes" id="UP001370490">
    <property type="component" value="Unassembled WGS sequence"/>
</dbReference>